<evidence type="ECO:0000256" key="1">
    <source>
        <dbReference type="SAM" id="Phobius"/>
    </source>
</evidence>
<name>A0ABY4KDA9_9FLAO</name>
<keyword evidence="3" id="KW-1185">Reference proteome</keyword>
<keyword evidence="1" id="KW-0812">Transmembrane</keyword>
<reference evidence="2" key="1">
    <citation type="submission" date="2022-04" db="EMBL/GenBank/DDBJ databases">
        <title>Consumption of N2O by Flavobacterium azooxidireducens sp. nov. isolated from Decomposing Leaf Litter of Phragmites australis (Cav.).</title>
        <authorList>
            <person name="Behrendt U."/>
            <person name="Spanner T."/>
            <person name="Augustin J."/>
            <person name="Horn M.A."/>
            <person name="Kolb S."/>
            <person name="Ulrich A."/>
        </authorList>
    </citation>
    <scope>NUCLEOTIDE SEQUENCE</scope>
    <source>
        <strain evidence="2">IGB 4-14</strain>
    </source>
</reference>
<keyword evidence="1" id="KW-0472">Membrane</keyword>
<evidence type="ECO:0000313" key="3">
    <source>
        <dbReference type="Proteomes" id="UP000830583"/>
    </source>
</evidence>
<proteinExistence type="predicted"/>
<evidence type="ECO:0000313" key="2">
    <source>
        <dbReference type="EMBL" id="UPQ78781.1"/>
    </source>
</evidence>
<sequence>MKEKLLFSEKQKFNQLWLWIILIIANIIGAITFYRELVQSTQENQKLVLFYFLLLVLVSILVYSITLTTKITEKEIRIQFFPFHLKERIYLFSDLDKAEVVQYNPLLDYGGWGVRYGIKGKAFNIRGNKGLKITFKSNKKRLIGTQKPEELKKIIDSIFSQNDENN</sequence>
<evidence type="ECO:0008006" key="4">
    <source>
        <dbReference type="Google" id="ProtNLM"/>
    </source>
</evidence>
<dbReference type="EMBL" id="CP096205">
    <property type="protein sequence ID" value="UPQ78781.1"/>
    <property type="molecule type" value="Genomic_DNA"/>
</dbReference>
<gene>
    <name evidence="2" type="ORF">M0M57_14325</name>
</gene>
<accession>A0ABY4KDA9</accession>
<dbReference type="RefSeq" id="WP_248433737.1">
    <property type="nucleotide sequence ID" value="NZ_CP096205.1"/>
</dbReference>
<dbReference type="Proteomes" id="UP000830583">
    <property type="component" value="Chromosome"/>
</dbReference>
<protein>
    <recommendedName>
        <fullName evidence="4">PH domain-containing protein</fullName>
    </recommendedName>
</protein>
<feature type="transmembrane region" description="Helical" evidence="1">
    <location>
        <begin position="16"/>
        <end position="35"/>
    </location>
</feature>
<organism evidence="2 3">
    <name type="scientific">Flavobacterium azooxidireducens</name>
    <dbReference type="NCBI Taxonomy" id="1871076"/>
    <lineage>
        <taxon>Bacteria</taxon>
        <taxon>Pseudomonadati</taxon>
        <taxon>Bacteroidota</taxon>
        <taxon>Flavobacteriia</taxon>
        <taxon>Flavobacteriales</taxon>
        <taxon>Flavobacteriaceae</taxon>
        <taxon>Flavobacterium</taxon>
    </lineage>
</organism>
<keyword evidence="1" id="KW-1133">Transmembrane helix</keyword>
<feature type="transmembrane region" description="Helical" evidence="1">
    <location>
        <begin position="47"/>
        <end position="67"/>
    </location>
</feature>